<dbReference type="OrthoDB" id="9784036at2"/>
<reference evidence="2" key="1">
    <citation type="submission" date="2017-04" db="EMBL/GenBank/DDBJ databases">
        <authorList>
            <person name="Varghese N."/>
            <person name="Submissions S."/>
        </authorList>
    </citation>
    <scope>NUCLEOTIDE SEQUENCE [LARGE SCALE GENOMIC DNA]</scope>
    <source>
        <strain evidence="2">DSM 12126</strain>
    </source>
</reference>
<dbReference type="PANTHER" id="PTHR48098:SF6">
    <property type="entry name" value="FERRI-BACILLIBACTIN ESTERASE BESA"/>
    <property type="match status" value="1"/>
</dbReference>
<name>A0A1W2BME2_9SPHI</name>
<dbReference type="Gene3D" id="3.40.50.1820">
    <property type="entry name" value="alpha/beta hydrolase"/>
    <property type="match status" value="1"/>
</dbReference>
<dbReference type="STRING" id="151894.SAMN04488524_2471"/>
<evidence type="ECO:0000313" key="2">
    <source>
        <dbReference type="Proteomes" id="UP000192756"/>
    </source>
</evidence>
<gene>
    <name evidence="1" type="ORF">SAMN04488524_2471</name>
</gene>
<dbReference type="SUPFAM" id="SSF53474">
    <property type="entry name" value="alpha/beta-Hydrolases"/>
    <property type="match status" value="1"/>
</dbReference>
<dbReference type="Proteomes" id="UP000192756">
    <property type="component" value="Unassembled WGS sequence"/>
</dbReference>
<organism evidence="1 2">
    <name type="scientific">Pedobacter africanus</name>
    <dbReference type="NCBI Taxonomy" id="151894"/>
    <lineage>
        <taxon>Bacteria</taxon>
        <taxon>Pseudomonadati</taxon>
        <taxon>Bacteroidota</taxon>
        <taxon>Sphingobacteriia</taxon>
        <taxon>Sphingobacteriales</taxon>
        <taxon>Sphingobacteriaceae</taxon>
        <taxon>Pedobacter</taxon>
    </lineage>
</organism>
<evidence type="ECO:0000313" key="1">
    <source>
        <dbReference type="EMBL" id="SMC73963.1"/>
    </source>
</evidence>
<proteinExistence type="predicted"/>
<dbReference type="InterPro" id="IPR050583">
    <property type="entry name" value="Mycobacterial_A85_antigen"/>
</dbReference>
<dbReference type="Pfam" id="PF00756">
    <property type="entry name" value="Esterase"/>
    <property type="match status" value="1"/>
</dbReference>
<dbReference type="AlphaFoldDB" id="A0A1W2BME2"/>
<accession>A0A1W2BME2</accession>
<dbReference type="EMBL" id="FWXT01000001">
    <property type="protein sequence ID" value="SMC73963.1"/>
    <property type="molecule type" value="Genomic_DNA"/>
</dbReference>
<dbReference type="InterPro" id="IPR029058">
    <property type="entry name" value="AB_hydrolase_fold"/>
</dbReference>
<dbReference type="PANTHER" id="PTHR48098">
    <property type="entry name" value="ENTEROCHELIN ESTERASE-RELATED"/>
    <property type="match status" value="1"/>
</dbReference>
<dbReference type="InterPro" id="IPR000801">
    <property type="entry name" value="Esterase-like"/>
</dbReference>
<sequence>MYTVMLLPEVVKTEHILKSVCLKREVALEIFIPENLLGNEQLNLLLLNDGQDTGALQLQETLNRLYRNFKMEPLVVVAIKAGTERLQEYGVAGMPDFLGRGSKAGAYTDFIIKELVPFVQTEVELPINGKRAFAGFSLGGLSAFDIAWNNDNYFDAVGVFSGSFWWRKKDLKEGYTDNDRILHQSIAETIAKPELKFWLMTGTEDEQADRNRNFIIDSIDDTIDVIKELLKKGYERPHDICYYEMVGGKHEVPTWAKAMPAFLCWAFGRKITPID</sequence>
<keyword evidence="2" id="KW-1185">Reference proteome</keyword>
<protein>
    <submittedName>
        <fullName evidence="1">Enterochelin esterase</fullName>
    </submittedName>
</protein>